<proteinExistence type="inferred from homology"/>
<evidence type="ECO:0000256" key="4">
    <source>
        <dbReference type="ARBA" id="ARBA00022692"/>
    </source>
</evidence>
<evidence type="ECO:0000259" key="8">
    <source>
        <dbReference type="Pfam" id="PF04239"/>
    </source>
</evidence>
<accession>A0A7W5B0U5</accession>
<evidence type="ECO:0000256" key="5">
    <source>
        <dbReference type="ARBA" id="ARBA00022989"/>
    </source>
</evidence>
<feature type="transmembrane region" description="Helical" evidence="7">
    <location>
        <begin position="6"/>
        <end position="26"/>
    </location>
</feature>
<evidence type="ECO:0000313" key="10">
    <source>
        <dbReference type="EMBL" id="MBB3112283.1"/>
    </source>
</evidence>
<keyword evidence="3" id="KW-1003">Cell membrane</keyword>
<dbReference type="Pfam" id="PF20730">
    <property type="entry name" value="YetF_N"/>
    <property type="match status" value="1"/>
</dbReference>
<evidence type="ECO:0000256" key="1">
    <source>
        <dbReference type="ARBA" id="ARBA00004651"/>
    </source>
</evidence>
<keyword evidence="5 7" id="KW-1133">Transmembrane helix</keyword>
<name>A0A7W5B0U5_9BACL</name>
<keyword evidence="6 7" id="KW-0472">Membrane</keyword>
<feature type="domain" description="YetF C-terminal" evidence="8">
    <location>
        <begin position="82"/>
        <end position="218"/>
    </location>
</feature>
<keyword evidence="4 7" id="KW-0812">Transmembrane</keyword>
<comment type="caution">
    <text evidence="10">The sequence shown here is derived from an EMBL/GenBank/DDBJ whole genome shotgun (WGS) entry which is preliminary data.</text>
</comment>
<gene>
    <name evidence="10" type="ORF">FHS18_004369</name>
</gene>
<evidence type="ECO:0000256" key="6">
    <source>
        <dbReference type="ARBA" id="ARBA00023136"/>
    </source>
</evidence>
<evidence type="ECO:0000313" key="11">
    <source>
        <dbReference type="Proteomes" id="UP000570361"/>
    </source>
</evidence>
<dbReference type="InterPro" id="IPR007353">
    <property type="entry name" value="DUF421"/>
</dbReference>
<evidence type="ECO:0000256" key="7">
    <source>
        <dbReference type="SAM" id="Phobius"/>
    </source>
</evidence>
<dbReference type="EMBL" id="JACHXK010000011">
    <property type="protein sequence ID" value="MBB3112283.1"/>
    <property type="molecule type" value="Genomic_DNA"/>
</dbReference>
<dbReference type="Gene3D" id="3.30.240.20">
    <property type="entry name" value="bsu07140 like domains"/>
    <property type="match status" value="2"/>
</dbReference>
<reference evidence="10 11" key="1">
    <citation type="submission" date="2020-08" db="EMBL/GenBank/DDBJ databases">
        <title>Genomic Encyclopedia of Type Strains, Phase III (KMG-III): the genomes of soil and plant-associated and newly described type strains.</title>
        <authorList>
            <person name="Whitman W."/>
        </authorList>
    </citation>
    <scope>NUCLEOTIDE SEQUENCE [LARGE SCALE GENOMIC DNA]</scope>
    <source>
        <strain evidence="10 11">CECT 5862</strain>
    </source>
</reference>
<dbReference type="PANTHER" id="PTHR34582">
    <property type="entry name" value="UPF0702 TRANSMEMBRANE PROTEIN YCAP"/>
    <property type="match status" value="1"/>
</dbReference>
<comment type="similarity">
    <text evidence="2">Belongs to the UPF0702 family.</text>
</comment>
<dbReference type="InterPro" id="IPR048454">
    <property type="entry name" value="YetF_N"/>
</dbReference>
<comment type="subcellular location">
    <subcellularLocation>
        <location evidence="1">Cell membrane</location>
        <topology evidence="1">Multi-pass membrane protein</topology>
    </subcellularLocation>
</comment>
<dbReference type="InterPro" id="IPR023090">
    <property type="entry name" value="UPF0702_alpha/beta_dom_sf"/>
</dbReference>
<dbReference type="RefSeq" id="WP_183602393.1">
    <property type="nucleotide sequence ID" value="NZ_JACHXK010000011.1"/>
</dbReference>
<protein>
    <submittedName>
        <fullName evidence="10">Uncharacterized membrane protein YcaP (DUF421 family)</fullName>
    </submittedName>
</protein>
<organism evidence="10 11">
    <name type="scientific">Paenibacillus phyllosphaerae</name>
    <dbReference type="NCBI Taxonomy" id="274593"/>
    <lineage>
        <taxon>Bacteria</taxon>
        <taxon>Bacillati</taxon>
        <taxon>Bacillota</taxon>
        <taxon>Bacilli</taxon>
        <taxon>Bacillales</taxon>
        <taxon>Paenibacillaceae</taxon>
        <taxon>Paenibacillus</taxon>
    </lineage>
</organism>
<feature type="transmembrane region" description="Helical" evidence="7">
    <location>
        <begin position="60"/>
        <end position="81"/>
    </location>
</feature>
<evidence type="ECO:0000259" key="9">
    <source>
        <dbReference type="Pfam" id="PF20730"/>
    </source>
</evidence>
<dbReference type="AlphaFoldDB" id="A0A7W5B0U5"/>
<evidence type="ECO:0000256" key="3">
    <source>
        <dbReference type="ARBA" id="ARBA00022475"/>
    </source>
</evidence>
<dbReference type="Pfam" id="PF04239">
    <property type="entry name" value="DUF421"/>
    <property type="match status" value="1"/>
</dbReference>
<dbReference type="PANTHER" id="PTHR34582:SF7">
    <property type="entry name" value="UPF0702 TRANSMEMBRANE PROTEIN YDFS"/>
    <property type="match status" value="1"/>
</dbReference>
<keyword evidence="11" id="KW-1185">Reference proteome</keyword>
<feature type="transmembrane region" description="Helical" evidence="7">
    <location>
        <begin position="38"/>
        <end position="54"/>
    </location>
</feature>
<dbReference type="GO" id="GO:0005886">
    <property type="term" value="C:plasma membrane"/>
    <property type="evidence" value="ECO:0007669"/>
    <property type="project" value="UniProtKB-SubCell"/>
</dbReference>
<dbReference type="Proteomes" id="UP000570361">
    <property type="component" value="Unassembled WGS sequence"/>
</dbReference>
<sequence>MSEHIQILIRSISAFALLLIITRLIGKQTLSNMNIHDFVTAVILGAISANFAFNEKINPSHLLISLAVFTVTSWLMSVLTLKSRRSEKLLFGKPSILIEGGKLLEGNMKKSKYTLGSLNEMLREKDIFDIAEVEYAVLENNGKLSVLKKKEHRTLTLQDFLSHSSGAAAPAPKSNYPVEFILEGKLIPEQLKRAHLAQHAIEEAVRKKGHTMADVFYAVQGTDGGLYFDFYDDKLRQPVEL</sequence>
<evidence type="ECO:0000256" key="2">
    <source>
        <dbReference type="ARBA" id="ARBA00006448"/>
    </source>
</evidence>
<feature type="domain" description="YetF-like N-terminal transmembrane" evidence="9">
    <location>
        <begin position="5"/>
        <end position="76"/>
    </location>
</feature>